<dbReference type="GO" id="GO:0004519">
    <property type="term" value="F:endonuclease activity"/>
    <property type="evidence" value="ECO:0007669"/>
    <property type="project" value="UniProtKB-KW"/>
</dbReference>
<dbReference type="OrthoDB" id="2186822at2"/>
<organism evidence="1 2">
    <name type="scientific">Lysinibacillus halotolerans</name>
    <dbReference type="NCBI Taxonomy" id="1368476"/>
    <lineage>
        <taxon>Bacteria</taxon>
        <taxon>Bacillati</taxon>
        <taxon>Bacillota</taxon>
        <taxon>Bacilli</taxon>
        <taxon>Bacillales</taxon>
        <taxon>Bacillaceae</taxon>
        <taxon>Lysinibacillus</taxon>
    </lineage>
</organism>
<keyword evidence="1" id="KW-0378">Hydrolase</keyword>
<gene>
    <name evidence="1" type="ORF">EC501_17280</name>
</gene>
<proteinExistence type="predicted"/>
<name>A0A3M8H179_9BACI</name>
<sequence length="177" mass="20066">MKDIEKKQVDKGTGKVNLKNIDEFIDGTKTFDDVVDDFARLYSEKIQTNKTWSWNKSFHGGEYLTARQRKLIKEKAIADGLIPNVNVIKADGMRYGFADFKSVGLVVETKDLPESLWLKSDEAQFEWLDNVIGGRPEGMTWHHTEVPGKMELVPFGIHNITIHNGGRSTGMWADAPR</sequence>
<keyword evidence="1" id="KW-0255">Endonuclease</keyword>
<dbReference type="EMBL" id="RHLQ01000071">
    <property type="protein sequence ID" value="RNC96225.1"/>
    <property type="molecule type" value="Genomic_DNA"/>
</dbReference>
<protein>
    <submittedName>
        <fullName evidence="1">HNH endonuclease</fullName>
    </submittedName>
</protein>
<comment type="caution">
    <text evidence="1">The sequence shown here is derived from an EMBL/GenBank/DDBJ whole genome shotgun (WGS) entry which is preliminary data.</text>
</comment>
<keyword evidence="1" id="KW-0540">Nuclease</keyword>
<keyword evidence="2" id="KW-1185">Reference proteome</keyword>
<accession>A0A3M8H179</accession>
<dbReference type="AlphaFoldDB" id="A0A3M8H179"/>
<reference evidence="1 2" key="1">
    <citation type="journal article" date="2014" name="Int. J. Syst. Evol. Microbiol.">
        <title>Lysinibacillus halotolerans sp. nov., isolated from saline-alkaline soil.</title>
        <authorList>
            <person name="Kong D."/>
            <person name="Wang Y."/>
            <person name="Zhao B."/>
            <person name="Li Y."/>
            <person name="Song J."/>
            <person name="Zhai Y."/>
            <person name="Zhang C."/>
            <person name="Wang H."/>
            <person name="Chen X."/>
            <person name="Zhao B."/>
            <person name="Ruan Z."/>
        </authorList>
    </citation>
    <scope>NUCLEOTIDE SEQUENCE [LARGE SCALE GENOMIC DNA]</scope>
    <source>
        <strain evidence="1 2">MCCC 1A12703</strain>
    </source>
</reference>
<dbReference type="InterPro" id="IPR032869">
    <property type="entry name" value="WHH_dom_containing"/>
</dbReference>
<dbReference type="Pfam" id="PF14414">
    <property type="entry name" value="WHH"/>
    <property type="match status" value="1"/>
</dbReference>
<evidence type="ECO:0000313" key="2">
    <source>
        <dbReference type="Proteomes" id="UP000279909"/>
    </source>
</evidence>
<dbReference type="Proteomes" id="UP000279909">
    <property type="component" value="Unassembled WGS sequence"/>
</dbReference>
<evidence type="ECO:0000313" key="1">
    <source>
        <dbReference type="EMBL" id="RNC96225.1"/>
    </source>
</evidence>